<reference evidence="2" key="2">
    <citation type="submission" date="2010-01" db="EMBL/GenBank/DDBJ databases">
        <title>The complete genome of Geodermatophilus obscurus DSM 43160.</title>
        <authorList>
            <consortium name="US DOE Joint Genome Institute (JGI-PGF)"/>
            <person name="Lucas S."/>
            <person name="Copeland A."/>
            <person name="Lapidus A."/>
            <person name="Glavina del Rio T."/>
            <person name="Dalin E."/>
            <person name="Tice H."/>
            <person name="Bruce D."/>
            <person name="Goodwin L."/>
            <person name="Pitluck S."/>
            <person name="Kyrpides N."/>
            <person name="Mavromatis K."/>
            <person name="Ivanova N."/>
            <person name="Munk A.C."/>
            <person name="Brettin T."/>
            <person name="Detter J.C."/>
            <person name="Han C."/>
            <person name="Larimer F."/>
            <person name="Land M."/>
            <person name="Hauser L."/>
            <person name="Markowitz V."/>
            <person name="Cheng J.-F."/>
            <person name="Hugenholtz P."/>
            <person name="Woyke T."/>
            <person name="Wu D."/>
            <person name="Jando M."/>
            <person name="Schneider S."/>
            <person name="Klenk H.-P."/>
            <person name="Eisen J.A."/>
        </authorList>
    </citation>
    <scope>NUCLEOTIDE SEQUENCE [LARGE SCALE GENOMIC DNA]</scope>
    <source>
        <strain evidence="2">ATCC 25078 / DSM 43160 / JCM 3152 / KCC A-0152 / KCTC 9177 / NBRC 13315 / NRRL B-3577 / G-20</strain>
    </source>
</reference>
<name>D2SBQ6_GEOOG</name>
<protein>
    <submittedName>
        <fullName evidence="1">Uncharacterized protein</fullName>
    </submittedName>
</protein>
<reference evidence="1 2" key="1">
    <citation type="journal article" date="2010" name="Stand. Genomic Sci.">
        <title>Complete genome sequence of Geodermatophilus obscurus type strain (G-20).</title>
        <authorList>
            <person name="Ivanova N."/>
            <person name="Sikorski J."/>
            <person name="Jando M."/>
            <person name="Munk C."/>
            <person name="Lapidus A."/>
            <person name="Glavina Del Rio T."/>
            <person name="Copeland A."/>
            <person name="Tice H."/>
            <person name="Cheng J.-F."/>
            <person name="Lucas S."/>
            <person name="Chen F."/>
            <person name="Nolan M."/>
            <person name="Bruce D."/>
            <person name="Goodwin L."/>
            <person name="Pitluck S."/>
            <person name="Mavromatis K."/>
            <person name="Mikhailova N."/>
            <person name="Pati A."/>
            <person name="Chen A."/>
            <person name="Palaniappan K."/>
            <person name="Land M."/>
            <person name="Hauser L."/>
            <person name="Chang Y.-J."/>
            <person name="Jeffries C.D."/>
            <person name="Meincke L."/>
            <person name="Brettin T."/>
            <person name="Detter J.C."/>
            <person name="Detter J.C."/>
            <person name="Rohde M."/>
            <person name="Goeker M."/>
            <person name="Bristow J."/>
            <person name="Eisen J.A."/>
            <person name="Markowitz V."/>
            <person name="Hugenholtz P."/>
            <person name="Kyrpides N.C."/>
            <person name="Klenk H.-P."/>
        </authorList>
    </citation>
    <scope>NUCLEOTIDE SEQUENCE [LARGE SCALE GENOMIC DNA]</scope>
    <source>
        <strain evidence="2">ATCC 25078 / DSM 43160 / JCM 3152 / KCC A-0152 / KCTC 9177 / NBRC 13315 / NRRL B-3577 / G-20</strain>
    </source>
</reference>
<dbReference type="HOGENOM" id="CLU_2301802_0_0_11"/>
<dbReference type="AlphaFoldDB" id="D2SBQ6"/>
<keyword evidence="2" id="KW-1185">Reference proteome</keyword>
<dbReference type="STRING" id="526225.Gobs_3575"/>
<proteinExistence type="predicted"/>
<evidence type="ECO:0000313" key="1">
    <source>
        <dbReference type="EMBL" id="ADB76163.1"/>
    </source>
</evidence>
<gene>
    <name evidence="1" type="ordered locus">Gobs_3575</name>
</gene>
<accession>D2SBQ6</accession>
<organism evidence="1 2">
    <name type="scientific">Geodermatophilus obscurus (strain ATCC 25078 / DSM 43160 / JCM 3152 / CCUG 61914 / KCC A-0152 / KCTC 9177 / NBRC 13315 / NRRL B-3577 / G-20)</name>
    <dbReference type="NCBI Taxonomy" id="526225"/>
    <lineage>
        <taxon>Bacteria</taxon>
        <taxon>Bacillati</taxon>
        <taxon>Actinomycetota</taxon>
        <taxon>Actinomycetes</taxon>
        <taxon>Geodermatophilales</taxon>
        <taxon>Geodermatophilaceae</taxon>
        <taxon>Geodermatophilus</taxon>
    </lineage>
</organism>
<dbReference type="Proteomes" id="UP000001382">
    <property type="component" value="Chromosome"/>
</dbReference>
<sequence>MARKPDTPCAGGCGRLLWGTSTSLPPGERVCQRCRRARKNAEPDEARPEACGYCAEPFTSKRRGVGLWSWCCSRTCARRLRIAEGDDPFMVAAALRRETR</sequence>
<dbReference type="EMBL" id="CP001867">
    <property type="protein sequence ID" value="ADB76163.1"/>
    <property type="molecule type" value="Genomic_DNA"/>
</dbReference>
<evidence type="ECO:0000313" key="2">
    <source>
        <dbReference type="Proteomes" id="UP000001382"/>
    </source>
</evidence>
<dbReference type="KEGG" id="gob:Gobs_3575"/>